<comment type="caution">
    <text evidence="2">The sequence shown here is derived from an EMBL/GenBank/DDBJ whole genome shotgun (WGS) entry which is preliminary data.</text>
</comment>
<accession>A0A645IDB8</accession>
<dbReference type="EMBL" id="VSSQ01112472">
    <property type="protein sequence ID" value="MPN49331.1"/>
    <property type="molecule type" value="Genomic_DNA"/>
</dbReference>
<name>A0A645IDB8_9ZZZZ</name>
<gene>
    <name evidence="2" type="ORF">SDC9_196949</name>
</gene>
<dbReference type="AlphaFoldDB" id="A0A645IDB8"/>
<feature type="compositionally biased region" description="Basic and acidic residues" evidence="1">
    <location>
        <begin position="39"/>
        <end position="54"/>
    </location>
</feature>
<evidence type="ECO:0000313" key="2">
    <source>
        <dbReference type="EMBL" id="MPN49331.1"/>
    </source>
</evidence>
<protein>
    <submittedName>
        <fullName evidence="2">Uncharacterized protein</fullName>
    </submittedName>
</protein>
<proteinExistence type="predicted"/>
<reference evidence="2" key="1">
    <citation type="submission" date="2019-08" db="EMBL/GenBank/DDBJ databases">
        <authorList>
            <person name="Kucharzyk K."/>
            <person name="Murdoch R.W."/>
            <person name="Higgins S."/>
            <person name="Loffler F."/>
        </authorList>
    </citation>
    <scope>NUCLEOTIDE SEQUENCE</scope>
</reference>
<sequence>MFLADDGQRLAIGREQYRVDVLRVGFAVATRHHGSGDAAYRHRDGGGAAKEDQSPARGIHGRANRPEQESVILCLGHDGR</sequence>
<evidence type="ECO:0000256" key="1">
    <source>
        <dbReference type="SAM" id="MobiDB-lite"/>
    </source>
</evidence>
<organism evidence="2">
    <name type="scientific">bioreactor metagenome</name>
    <dbReference type="NCBI Taxonomy" id="1076179"/>
    <lineage>
        <taxon>unclassified sequences</taxon>
        <taxon>metagenomes</taxon>
        <taxon>ecological metagenomes</taxon>
    </lineage>
</organism>
<feature type="region of interest" description="Disordered" evidence="1">
    <location>
        <begin position="34"/>
        <end position="68"/>
    </location>
</feature>